<comment type="caution">
    <text evidence="1">The sequence shown here is derived from an EMBL/GenBank/DDBJ whole genome shotgun (WGS) entry which is preliminary data.</text>
</comment>
<evidence type="ECO:0000313" key="2">
    <source>
        <dbReference type="Proteomes" id="UP001314229"/>
    </source>
</evidence>
<gene>
    <name evidence="1" type="ORF">FSCOSCO3_A022184</name>
</gene>
<accession>A0AAV1MUN4</accession>
<dbReference type="AlphaFoldDB" id="A0AAV1MUN4"/>
<dbReference type="PANTHER" id="PTHR35450:SF2">
    <property type="entry name" value="REVERSE TRANSCRIPTASE DOMAIN-CONTAINING PROTEIN"/>
    <property type="match status" value="1"/>
</dbReference>
<dbReference type="Proteomes" id="UP001314229">
    <property type="component" value="Unassembled WGS sequence"/>
</dbReference>
<dbReference type="EMBL" id="CAWUFR010000004">
    <property type="protein sequence ID" value="CAK6950562.1"/>
    <property type="molecule type" value="Genomic_DNA"/>
</dbReference>
<reference evidence="1 2" key="1">
    <citation type="submission" date="2024-01" db="EMBL/GenBank/DDBJ databases">
        <authorList>
            <person name="Alioto T."/>
            <person name="Alioto T."/>
            <person name="Gomez Garrido J."/>
        </authorList>
    </citation>
    <scope>NUCLEOTIDE SEQUENCE [LARGE SCALE GENOMIC DNA]</scope>
</reference>
<name>A0AAV1MUN4_SCOSC</name>
<evidence type="ECO:0000313" key="1">
    <source>
        <dbReference type="EMBL" id="CAK6950562.1"/>
    </source>
</evidence>
<proteinExistence type="predicted"/>
<dbReference type="PANTHER" id="PTHR35450">
    <property type="entry name" value="REVERSE TRANSCRIPTASE DOMAIN-CONTAINING PROTEIN"/>
    <property type="match status" value="1"/>
</dbReference>
<keyword evidence="2" id="KW-1185">Reference proteome</keyword>
<organism evidence="1 2">
    <name type="scientific">Scomber scombrus</name>
    <name type="common">Atlantic mackerel</name>
    <name type="synonym">Scomber vernalis</name>
    <dbReference type="NCBI Taxonomy" id="13677"/>
    <lineage>
        <taxon>Eukaryota</taxon>
        <taxon>Metazoa</taxon>
        <taxon>Chordata</taxon>
        <taxon>Craniata</taxon>
        <taxon>Vertebrata</taxon>
        <taxon>Euteleostomi</taxon>
        <taxon>Actinopterygii</taxon>
        <taxon>Neopterygii</taxon>
        <taxon>Teleostei</taxon>
        <taxon>Neoteleostei</taxon>
        <taxon>Acanthomorphata</taxon>
        <taxon>Pelagiaria</taxon>
        <taxon>Scombriformes</taxon>
        <taxon>Scombridae</taxon>
        <taxon>Scomber</taxon>
    </lineage>
</organism>
<sequence length="93" mass="10837">MHAGTVYMECHNQVAGIEYRNICTKYGLEVPRSGWKTPPKVVENSRVVIMWDFQIQTDKLVTAEILSESNIRKKEYDKLEKHQGLNEELEKDV</sequence>
<protein>
    <submittedName>
        <fullName evidence="1">Uncharacterized protein LOC127602290</fullName>
    </submittedName>
</protein>